<evidence type="ECO:0000256" key="3">
    <source>
        <dbReference type="ARBA" id="ARBA00004322"/>
    </source>
</evidence>
<dbReference type="EMBL" id="CALNXK010000072">
    <property type="protein sequence ID" value="CAH3144106.1"/>
    <property type="molecule type" value="Genomic_DNA"/>
</dbReference>
<dbReference type="CDD" id="cd09080">
    <property type="entry name" value="TDP2"/>
    <property type="match status" value="1"/>
</dbReference>
<dbReference type="PANTHER" id="PTHR15822:SF4">
    <property type="entry name" value="TYROSYL-DNA PHOSPHODIESTERASE 2"/>
    <property type="match status" value="1"/>
</dbReference>
<dbReference type="Proteomes" id="UP001159405">
    <property type="component" value="Unassembled WGS sequence"/>
</dbReference>
<comment type="subcellular location">
    <subcellularLocation>
        <location evidence="3">Nucleus</location>
        <location evidence="3">PML body</location>
    </subcellularLocation>
</comment>
<dbReference type="PANTHER" id="PTHR15822">
    <property type="entry name" value="TRAF AND TNF RECEPTOR-ASSOCIATED PROTEIN"/>
    <property type="match status" value="1"/>
</dbReference>
<evidence type="ECO:0000259" key="12">
    <source>
        <dbReference type="Pfam" id="PF03372"/>
    </source>
</evidence>
<keyword evidence="9" id="KW-0234">DNA repair</keyword>
<proteinExistence type="predicted"/>
<name>A0ABN8PLH1_9CNID</name>
<feature type="domain" description="Endonuclease/exonuclease/phosphatase" evidence="12">
    <location>
        <begin position="50"/>
        <end position="291"/>
    </location>
</feature>
<evidence type="ECO:0000256" key="6">
    <source>
        <dbReference type="ARBA" id="ARBA00022763"/>
    </source>
</evidence>
<dbReference type="SUPFAM" id="SSF56219">
    <property type="entry name" value="DNase I-like"/>
    <property type="match status" value="1"/>
</dbReference>
<evidence type="ECO:0000256" key="8">
    <source>
        <dbReference type="ARBA" id="ARBA00022842"/>
    </source>
</evidence>
<keyword evidence="11" id="KW-0812">Transmembrane</keyword>
<dbReference type="InterPro" id="IPR005135">
    <property type="entry name" value="Endo/exonuclease/phosphatase"/>
</dbReference>
<comment type="cofactor">
    <cofactor evidence="1">
        <name>Mn(2+)</name>
        <dbReference type="ChEBI" id="CHEBI:29035"/>
    </cofactor>
</comment>
<keyword evidence="14" id="KW-1185">Reference proteome</keyword>
<dbReference type="Gene3D" id="3.60.10.10">
    <property type="entry name" value="Endonuclease/exonuclease/phosphatase"/>
    <property type="match status" value="1"/>
</dbReference>
<evidence type="ECO:0000256" key="10">
    <source>
        <dbReference type="ARBA" id="ARBA00023242"/>
    </source>
</evidence>
<sequence>MAAARIQVTICRRPLLLLTLIIIAIFVFRAFLNVRFGDGSRNRSGEISMLTLNIWYSSEKMQERMEAVGELVQDLDPDFLIFQEVAQHNLLLLEKQGWFSRYYLIPPKADTLKRIEVGKSCAVILSRYVVNNWQQHAFNSFGKYRRAFVAGEFDDVVPSIKTKLVVAGTHLSHDVPRSRIREEQLKEALQILNPYKNVCFMGDLNILDEVDGEVVLPSPWFDAWLSLPGNTHSSGYTFAHNTSPFASVRKRNGTSKGRLDRILCKFSDFEVKEMKVVGNKLTKSGILPSDHFGVFAIIKPTTRTNRRRKVSQTESEEVYFKRPLGLGKVINPKDMRLQYFHIGATKSLCDFLHPEIAAGILQWHLSQKIPERDHPQNFQSIQTFSHPSHLHV</sequence>
<evidence type="ECO:0000313" key="13">
    <source>
        <dbReference type="EMBL" id="CAH3144106.1"/>
    </source>
</evidence>
<dbReference type="Pfam" id="PF03372">
    <property type="entry name" value="Exo_endo_phos"/>
    <property type="match status" value="1"/>
</dbReference>
<dbReference type="InterPro" id="IPR051547">
    <property type="entry name" value="TDP2-like"/>
</dbReference>
<accession>A0ABN8PLH1</accession>
<keyword evidence="10" id="KW-0539">Nucleus</keyword>
<evidence type="ECO:0000313" key="14">
    <source>
        <dbReference type="Proteomes" id="UP001159405"/>
    </source>
</evidence>
<evidence type="ECO:0000256" key="7">
    <source>
        <dbReference type="ARBA" id="ARBA00022801"/>
    </source>
</evidence>
<keyword evidence="7" id="KW-0378">Hydrolase</keyword>
<organism evidence="13 14">
    <name type="scientific">Porites lobata</name>
    <dbReference type="NCBI Taxonomy" id="104759"/>
    <lineage>
        <taxon>Eukaryota</taxon>
        <taxon>Metazoa</taxon>
        <taxon>Cnidaria</taxon>
        <taxon>Anthozoa</taxon>
        <taxon>Hexacorallia</taxon>
        <taxon>Scleractinia</taxon>
        <taxon>Fungiina</taxon>
        <taxon>Poritidae</taxon>
        <taxon>Porites</taxon>
    </lineage>
</organism>
<evidence type="ECO:0000256" key="5">
    <source>
        <dbReference type="ARBA" id="ARBA00022723"/>
    </source>
</evidence>
<keyword evidence="4" id="KW-0540">Nuclease</keyword>
<evidence type="ECO:0000256" key="9">
    <source>
        <dbReference type="ARBA" id="ARBA00023204"/>
    </source>
</evidence>
<keyword evidence="11" id="KW-1133">Transmembrane helix</keyword>
<keyword evidence="6" id="KW-0227">DNA damage</keyword>
<comment type="caution">
    <text evidence="13">The sequence shown here is derived from an EMBL/GenBank/DDBJ whole genome shotgun (WGS) entry which is preliminary data.</text>
</comment>
<keyword evidence="5" id="KW-0479">Metal-binding</keyword>
<reference evidence="13 14" key="1">
    <citation type="submission" date="2022-05" db="EMBL/GenBank/DDBJ databases">
        <authorList>
            <consortium name="Genoscope - CEA"/>
            <person name="William W."/>
        </authorList>
    </citation>
    <scope>NUCLEOTIDE SEQUENCE [LARGE SCALE GENOMIC DNA]</scope>
</reference>
<protein>
    <recommendedName>
        <fullName evidence="12">Endonuclease/exonuclease/phosphatase domain-containing protein</fullName>
    </recommendedName>
</protein>
<gene>
    <name evidence="13" type="ORF">PLOB_00043784</name>
</gene>
<evidence type="ECO:0000256" key="11">
    <source>
        <dbReference type="SAM" id="Phobius"/>
    </source>
</evidence>
<comment type="cofactor">
    <cofactor evidence="2">
        <name>Mg(2+)</name>
        <dbReference type="ChEBI" id="CHEBI:18420"/>
    </cofactor>
</comment>
<evidence type="ECO:0000256" key="1">
    <source>
        <dbReference type="ARBA" id="ARBA00001936"/>
    </source>
</evidence>
<evidence type="ECO:0000256" key="2">
    <source>
        <dbReference type="ARBA" id="ARBA00001946"/>
    </source>
</evidence>
<evidence type="ECO:0000256" key="4">
    <source>
        <dbReference type="ARBA" id="ARBA00022722"/>
    </source>
</evidence>
<keyword evidence="8" id="KW-0460">Magnesium</keyword>
<feature type="transmembrane region" description="Helical" evidence="11">
    <location>
        <begin position="15"/>
        <end position="32"/>
    </location>
</feature>
<keyword evidence="11" id="KW-0472">Membrane</keyword>
<dbReference type="InterPro" id="IPR036691">
    <property type="entry name" value="Endo/exonu/phosph_ase_sf"/>
</dbReference>